<dbReference type="PRINTS" id="PR00507">
    <property type="entry name" value="N12N6MTFRASE"/>
</dbReference>
<evidence type="ECO:0000256" key="6">
    <source>
        <dbReference type="SAM" id="MobiDB-lite"/>
    </source>
</evidence>
<dbReference type="InterPro" id="IPR011639">
    <property type="entry name" value="MethylTrfase_TaqI-like_dom"/>
</dbReference>
<feature type="domain" description="Type II methyltransferase M.TaqI-like" evidence="7">
    <location>
        <begin position="260"/>
        <end position="444"/>
    </location>
</feature>
<dbReference type="InterPro" id="IPR002052">
    <property type="entry name" value="DNA_methylase_N6_adenine_CS"/>
</dbReference>
<dbReference type="Proteomes" id="UP000093000">
    <property type="component" value="Unassembled WGS sequence"/>
</dbReference>
<gene>
    <name evidence="8" type="ORF">A0J61_01947</name>
</gene>
<comment type="catalytic activity">
    <reaction evidence="5">
        <text>a 2'-deoxyadenosine in DNA + S-adenosyl-L-methionine = an N(6)-methyl-2'-deoxyadenosine in DNA + S-adenosyl-L-homocysteine + H(+)</text>
        <dbReference type="Rhea" id="RHEA:15197"/>
        <dbReference type="Rhea" id="RHEA-COMP:12418"/>
        <dbReference type="Rhea" id="RHEA-COMP:12419"/>
        <dbReference type="ChEBI" id="CHEBI:15378"/>
        <dbReference type="ChEBI" id="CHEBI:57856"/>
        <dbReference type="ChEBI" id="CHEBI:59789"/>
        <dbReference type="ChEBI" id="CHEBI:90615"/>
        <dbReference type="ChEBI" id="CHEBI:90616"/>
        <dbReference type="EC" id="2.1.1.72"/>
    </reaction>
</comment>
<dbReference type="Pfam" id="PF07669">
    <property type="entry name" value="Eco57I"/>
    <property type="match status" value="1"/>
</dbReference>
<dbReference type="PROSITE" id="PS00092">
    <property type="entry name" value="N6_MTASE"/>
    <property type="match status" value="1"/>
</dbReference>
<evidence type="ECO:0000256" key="1">
    <source>
        <dbReference type="ARBA" id="ARBA00011900"/>
    </source>
</evidence>
<evidence type="ECO:0000256" key="2">
    <source>
        <dbReference type="ARBA" id="ARBA00022603"/>
    </source>
</evidence>
<dbReference type="GO" id="GO:0006304">
    <property type="term" value="P:DNA modification"/>
    <property type="evidence" value="ECO:0007669"/>
    <property type="project" value="InterPro"/>
</dbReference>
<keyword evidence="9" id="KW-1185">Reference proteome</keyword>
<evidence type="ECO:0000259" key="7">
    <source>
        <dbReference type="Pfam" id="PF07669"/>
    </source>
</evidence>
<evidence type="ECO:0000256" key="4">
    <source>
        <dbReference type="ARBA" id="ARBA00022691"/>
    </source>
</evidence>
<feature type="compositionally biased region" description="Polar residues" evidence="6">
    <location>
        <begin position="1"/>
        <end position="14"/>
    </location>
</feature>
<reference evidence="8 9" key="1">
    <citation type="submission" date="2016-03" db="EMBL/GenBank/DDBJ databases">
        <title>Choanephora cucurbitarum.</title>
        <authorList>
            <person name="Min B."/>
            <person name="Park H."/>
            <person name="Park J.-H."/>
            <person name="Shin H.-D."/>
            <person name="Choi I.-G."/>
        </authorList>
    </citation>
    <scope>NUCLEOTIDE SEQUENCE [LARGE SCALE GENOMIC DNA]</scope>
    <source>
        <strain evidence="8 9">KUS-F28377</strain>
    </source>
</reference>
<dbReference type="GO" id="GO:0003676">
    <property type="term" value="F:nucleic acid binding"/>
    <property type="evidence" value="ECO:0007669"/>
    <property type="project" value="InterPro"/>
</dbReference>
<dbReference type="Gene3D" id="3.40.50.150">
    <property type="entry name" value="Vaccinia Virus protein VP39"/>
    <property type="match status" value="1"/>
</dbReference>
<evidence type="ECO:0000256" key="5">
    <source>
        <dbReference type="ARBA" id="ARBA00047942"/>
    </source>
</evidence>
<dbReference type="GO" id="GO:0009007">
    <property type="term" value="F:site-specific DNA-methyltransferase (adenine-specific) activity"/>
    <property type="evidence" value="ECO:0007669"/>
    <property type="project" value="UniProtKB-EC"/>
</dbReference>
<evidence type="ECO:0000256" key="3">
    <source>
        <dbReference type="ARBA" id="ARBA00022679"/>
    </source>
</evidence>
<comment type="caution">
    <text evidence="8">The sequence shown here is derived from an EMBL/GenBank/DDBJ whole genome shotgun (WGS) entry which is preliminary data.</text>
</comment>
<dbReference type="PANTHER" id="PTHR33841">
    <property type="entry name" value="DNA METHYLTRANSFERASE YEEA-RELATED"/>
    <property type="match status" value="1"/>
</dbReference>
<keyword evidence="3" id="KW-0808">Transferase</keyword>
<dbReference type="EC" id="2.1.1.72" evidence="1"/>
<dbReference type="InParanoid" id="A0A1C7NLL5"/>
<dbReference type="InterPro" id="IPR029063">
    <property type="entry name" value="SAM-dependent_MTases_sf"/>
</dbReference>
<proteinExistence type="predicted"/>
<accession>A0A1C7NLL5</accession>
<dbReference type="PANTHER" id="PTHR33841:SF1">
    <property type="entry name" value="DNA METHYLTRANSFERASE A"/>
    <property type="match status" value="1"/>
</dbReference>
<protein>
    <recommendedName>
        <fullName evidence="1">site-specific DNA-methyltransferase (adenine-specific)</fullName>
        <ecNumber evidence="1">2.1.1.72</ecNumber>
    </recommendedName>
</protein>
<feature type="region of interest" description="Disordered" evidence="6">
    <location>
        <begin position="1"/>
        <end position="28"/>
    </location>
</feature>
<keyword evidence="4" id="KW-0949">S-adenosyl-L-methionine</keyword>
<dbReference type="EMBL" id="LUGH01000068">
    <property type="protein sequence ID" value="OBZ89997.1"/>
    <property type="molecule type" value="Genomic_DNA"/>
</dbReference>
<keyword evidence="2" id="KW-0489">Methyltransferase</keyword>
<evidence type="ECO:0000313" key="8">
    <source>
        <dbReference type="EMBL" id="OBZ89997.1"/>
    </source>
</evidence>
<organism evidence="8 9">
    <name type="scientific">Choanephora cucurbitarum</name>
    <dbReference type="NCBI Taxonomy" id="101091"/>
    <lineage>
        <taxon>Eukaryota</taxon>
        <taxon>Fungi</taxon>
        <taxon>Fungi incertae sedis</taxon>
        <taxon>Mucoromycota</taxon>
        <taxon>Mucoromycotina</taxon>
        <taxon>Mucoromycetes</taxon>
        <taxon>Mucorales</taxon>
        <taxon>Mucorineae</taxon>
        <taxon>Choanephoraceae</taxon>
        <taxon>Choanephoroideae</taxon>
        <taxon>Choanephora</taxon>
    </lineage>
</organism>
<dbReference type="SUPFAM" id="SSF53335">
    <property type="entry name" value="S-adenosyl-L-methionine-dependent methyltransferases"/>
    <property type="match status" value="1"/>
</dbReference>
<sequence>MTVNTEIESDSTLPSPMPGSDADNKRRFEEEDVSSKVSEVVYILGASLVKVTQEIIEKKETYIPSPAVSFLLRRINIQEEEVYCLMTGFMTVYLCFLQAVLEDGFQEFTCLFNNNDSILHLNYQPFLWFYTTHYNHDLDMYEQISSRFEPEFLLTHLDSIFSKFYTHYFLETTAQKHQKDHGQYYTPHTIIKFMWDKCATLPKLVEYIESDHMPRVYDPCLGMGSFLCEFLSRFIKACRFSSVWSNPQRLQKLIVHDIPHNVWGVEIDPFAYQLCKINMMVHLYPIFVRLKELNVVLAPGTIGRLRLFCNDSLRMRIDSNPFAGPIPNKIDQFELYSLYLLRDATLMKFDFIVTNPPYMIRKTGYITQPDPAIYDDTSLGGRGLQAYLYFMWISLQRCDDHTGQVCLITPSQWIVLEFAQQIREWIWDNCKVLEMYEFEPYKVWPRVQTDSLVFRICKRENTLVDSATTVYLRHTTKRITLNEMLEVYRNYDINQPELYPGIKSKVTIVDESNRELSTRNASFAFMLPSVSFLDELKEITKHLPRLCDGEIYRDVSKVTDTPLFWNRGPNTNPVYSLVVRTSWALKTFGVANYIKWLRPCFYWNGKTIASTAANGGKEGEFWKIRDPLRLSKKETSAAEAYWPYCRIDPEQPTLPFYSLIMVNKDDVDKLRTDYEKNGNRSDTAAIYLYLRDARTTLQASRTNVDAVYCQYNRSGTSEPVKIVHPVNCGYFTRSQPRTRFFVDRSKMAVTNQCIYFTIKPKYPWQDADYFVGMLNSTLLQFYFKVHCCYDQQGRMRFFGRLMAYIPFAPPPTVKFMQQFASFVQGATIARTWLYAFARYIDTEQQLMGHIRSCEWQISREEIILLRTFHPPPNWTLRPDNSLSPLENESPDLLWIKQFVIERYEKSVAKTKQADEIVLPLLKIASLFQFVLDRLVYHLYKIPEGLQLEIEKDLNQTTLRNQWSSRDDLALDGQNVDEFVERMFQIAKSFTTQPDNQHV</sequence>
<dbReference type="AlphaFoldDB" id="A0A1C7NLL5"/>
<evidence type="ECO:0000313" key="9">
    <source>
        <dbReference type="Proteomes" id="UP000093000"/>
    </source>
</evidence>
<name>A0A1C7NLL5_9FUNG</name>
<dbReference type="GO" id="GO:0032259">
    <property type="term" value="P:methylation"/>
    <property type="evidence" value="ECO:0007669"/>
    <property type="project" value="UniProtKB-KW"/>
</dbReference>
<dbReference type="InterPro" id="IPR050953">
    <property type="entry name" value="N4_N6_ade-DNA_methylase"/>
</dbReference>
<dbReference type="OrthoDB" id="2441416at2759"/>